<feature type="transmembrane region" description="Helical" evidence="1">
    <location>
        <begin position="121"/>
        <end position="140"/>
    </location>
</feature>
<dbReference type="Proteomes" id="UP000600139">
    <property type="component" value="Unassembled WGS sequence"/>
</dbReference>
<reference evidence="2" key="1">
    <citation type="submission" date="2021-01" db="EMBL/GenBank/DDBJ databases">
        <title>Modified the classification status of verrucomicrobia.</title>
        <authorList>
            <person name="Feng X."/>
        </authorList>
    </citation>
    <scope>NUCLEOTIDE SEQUENCE</scope>
    <source>
        <strain evidence="2">JCM 18052</strain>
    </source>
</reference>
<organism evidence="2 3">
    <name type="scientific">Luteolibacter yonseiensis</name>
    <dbReference type="NCBI Taxonomy" id="1144680"/>
    <lineage>
        <taxon>Bacteria</taxon>
        <taxon>Pseudomonadati</taxon>
        <taxon>Verrucomicrobiota</taxon>
        <taxon>Verrucomicrobiia</taxon>
        <taxon>Verrucomicrobiales</taxon>
        <taxon>Verrucomicrobiaceae</taxon>
        <taxon>Luteolibacter</taxon>
    </lineage>
</organism>
<accession>A0A934VAK2</accession>
<dbReference type="AlphaFoldDB" id="A0A934VAK2"/>
<evidence type="ECO:0000313" key="2">
    <source>
        <dbReference type="EMBL" id="MBK1815240.1"/>
    </source>
</evidence>
<name>A0A934VAK2_9BACT</name>
<protein>
    <submittedName>
        <fullName evidence="2">Uncharacterized protein</fullName>
    </submittedName>
</protein>
<dbReference type="RefSeq" id="WP_200350209.1">
    <property type="nucleotide sequence ID" value="NZ_JAENIK010000008.1"/>
</dbReference>
<feature type="transmembrane region" description="Helical" evidence="1">
    <location>
        <begin position="76"/>
        <end position="101"/>
    </location>
</feature>
<keyword evidence="1" id="KW-1133">Transmembrane helix</keyword>
<keyword evidence="3" id="KW-1185">Reference proteome</keyword>
<evidence type="ECO:0000313" key="3">
    <source>
        <dbReference type="Proteomes" id="UP000600139"/>
    </source>
</evidence>
<keyword evidence="1" id="KW-0472">Membrane</keyword>
<evidence type="ECO:0000256" key="1">
    <source>
        <dbReference type="SAM" id="Phobius"/>
    </source>
</evidence>
<feature type="transmembrane region" description="Helical" evidence="1">
    <location>
        <begin position="52"/>
        <end position="69"/>
    </location>
</feature>
<dbReference type="EMBL" id="JAENIK010000008">
    <property type="protein sequence ID" value="MBK1815240.1"/>
    <property type="molecule type" value="Genomic_DNA"/>
</dbReference>
<proteinExistence type="predicted"/>
<gene>
    <name evidence="2" type="ORF">JIN84_06425</name>
</gene>
<keyword evidence="1" id="KW-0812">Transmembrane</keyword>
<sequence>MGLWIPALVVAVIFAFGAAVRVDFNDPSVHFSEAVASVRWERALPDRRGSEFQLVFAAAVIGVVFHSIHHSWRVRLGVMAGAFLVPVLTIGPVILYAPVVAPRMIYDMVAGNVDGEFYCEGMAMIAAVGLWMSVCLVFVAREIWLWRKEAKSGAGP</sequence>
<comment type="caution">
    <text evidence="2">The sequence shown here is derived from an EMBL/GenBank/DDBJ whole genome shotgun (WGS) entry which is preliminary data.</text>
</comment>